<gene>
    <name evidence="1" type="ORF">QLQ12_39430</name>
</gene>
<dbReference type="Proteomes" id="UP001241758">
    <property type="component" value="Unassembled WGS sequence"/>
</dbReference>
<comment type="caution">
    <text evidence="1">The sequence shown here is derived from an EMBL/GenBank/DDBJ whole genome shotgun (WGS) entry which is preliminary data.</text>
</comment>
<name>A0ABT6WY62_9ACTN</name>
<organism evidence="1 2">
    <name type="scientific">Actinoplanes sandaracinus</name>
    <dbReference type="NCBI Taxonomy" id="3045177"/>
    <lineage>
        <taxon>Bacteria</taxon>
        <taxon>Bacillati</taxon>
        <taxon>Actinomycetota</taxon>
        <taxon>Actinomycetes</taxon>
        <taxon>Micromonosporales</taxon>
        <taxon>Micromonosporaceae</taxon>
        <taxon>Actinoplanes</taxon>
    </lineage>
</organism>
<accession>A0ABT6WY62</accession>
<reference evidence="1 2" key="1">
    <citation type="submission" date="2023-05" db="EMBL/GenBank/DDBJ databases">
        <title>Actinoplanes sp. NEAU-A12 genome sequencing.</title>
        <authorList>
            <person name="Wang Z.-S."/>
        </authorList>
    </citation>
    <scope>NUCLEOTIDE SEQUENCE [LARGE SCALE GENOMIC DNA]</scope>
    <source>
        <strain evidence="1 2">NEAU-A12</strain>
    </source>
</reference>
<evidence type="ECO:0000313" key="1">
    <source>
        <dbReference type="EMBL" id="MDI6104681.1"/>
    </source>
</evidence>
<keyword evidence="2" id="KW-1185">Reference proteome</keyword>
<sequence>MEKTATLEVHDRLFALADQSDMRFETADWSTGLIAPMNAGAAIHAGVYRGRVTVTAVASREEPPLAGADQWDDIAEVSVNATAGALQVHQLQYGVTDAPPTLPDLSLDGPGWYRVRVYAHGRDVHHDAFEDDSGERYRIESWRHAPLPPLIVRATSRCGYSLRVSALTQPRTTADAEPPVTQIARRAQLQTRAALEDLSSRLRPGSGNQ</sequence>
<dbReference type="EMBL" id="JASCTH010000036">
    <property type="protein sequence ID" value="MDI6104681.1"/>
    <property type="molecule type" value="Genomic_DNA"/>
</dbReference>
<proteinExistence type="predicted"/>
<protein>
    <submittedName>
        <fullName evidence="1">Uncharacterized protein</fullName>
    </submittedName>
</protein>
<dbReference type="RefSeq" id="WP_282766091.1">
    <property type="nucleotide sequence ID" value="NZ_JASCTH010000036.1"/>
</dbReference>
<evidence type="ECO:0000313" key="2">
    <source>
        <dbReference type="Proteomes" id="UP001241758"/>
    </source>
</evidence>